<evidence type="ECO:0000313" key="3">
    <source>
        <dbReference type="Proteomes" id="UP000625711"/>
    </source>
</evidence>
<dbReference type="AlphaFoldDB" id="A0A834M3J7"/>
<evidence type="ECO:0000256" key="1">
    <source>
        <dbReference type="SAM" id="MobiDB-lite"/>
    </source>
</evidence>
<proteinExistence type="predicted"/>
<name>A0A834M3J7_RHYFE</name>
<dbReference type="Proteomes" id="UP000625711">
    <property type="component" value="Unassembled WGS sequence"/>
</dbReference>
<dbReference type="EMBL" id="JAACXV010014548">
    <property type="protein sequence ID" value="KAF7266386.1"/>
    <property type="molecule type" value="Genomic_DNA"/>
</dbReference>
<organism evidence="2 3">
    <name type="scientific">Rhynchophorus ferrugineus</name>
    <name type="common">Red palm weevil</name>
    <name type="synonym">Curculio ferrugineus</name>
    <dbReference type="NCBI Taxonomy" id="354439"/>
    <lineage>
        <taxon>Eukaryota</taxon>
        <taxon>Metazoa</taxon>
        <taxon>Ecdysozoa</taxon>
        <taxon>Arthropoda</taxon>
        <taxon>Hexapoda</taxon>
        <taxon>Insecta</taxon>
        <taxon>Pterygota</taxon>
        <taxon>Neoptera</taxon>
        <taxon>Endopterygota</taxon>
        <taxon>Coleoptera</taxon>
        <taxon>Polyphaga</taxon>
        <taxon>Cucujiformia</taxon>
        <taxon>Curculionidae</taxon>
        <taxon>Dryophthorinae</taxon>
        <taxon>Rhynchophorus</taxon>
    </lineage>
</organism>
<sequence>MICSAYKALNANTATGTSPTGPIMSTPNNEIVSCGTVALNFKPVTGLGEQPMRKGDPTTIADRNSCDGSV</sequence>
<reference evidence="2" key="1">
    <citation type="submission" date="2020-08" db="EMBL/GenBank/DDBJ databases">
        <title>Genome sequencing and assembly of the red palm weevil Rhynchophorus ferrugineus.</title>
        <authorList>
            <person name="Dias G.B."/>
            <person name="Bergman C.M."/>
            <person name="Manee M."/>
        </authorList>
    </citation>
    <scope>NUCLEOTIDE SEQUENCE</scope>
    <source>
        <strain evidence="2">AA-2017</strain>
        <tissue evidence="2">Whole larva</tissue>
    </source>
</reference>
<keyword evidence="3" id="KW-1185">Reference proteome</keyword>
<gene>
    <name evidence="2" type="ORF">GWI33_020285</name>
</gene>
<evidence type="ECO:0000313" key="2">
    <source>
        <dbReference type="EMBL" id="KAF7266386.1"/>
    </source>
</evidence>
<feature type="region of interest" description="Disordered" evidence="1">
    <location>
        <begin position="46"/>
        <end position="70"/>
    </location>
</feature>
<accession>A0A834M3J7</accession>
<protein>
    <submittedName>
        <fullName evidence="2">Uncharacterized protein</fullName>
    </submittedName>
</protein>
<comment type="caution">
    <text evidence="2">The sequence shown here is derived from an EMBL/GenBank/DDBJ whole genome shotgun (WGS) entry which is preliminary data.</text>
</comment>